<sequence>MRVNVLQHTPNEGPGSIKTWADQHHYEFYVYHPETFGKLPTVEETDLLIILGGPMSPNDDLIWIEQERKLIKAMLDAHKPMFGACLGGQQIAKTVGAKVLDAPHKEVGWAPVYLKDQTISNIPEKLIALHWHQQMFEIPEGAKLLFSSDLVKNQGFLLGDNVIGLQFHFEPEEDNVREIAINDVDYPLENNDLHQTVEEIIAHGVPKENQKVMFKLLDFITK</sequence>
<protein>
    <submittedName>
        <fullName evidence="2">GMP synthase-Glutamine amidotransferase domain</fullName>
    </submittedName>
</protein>
<dbReference type="FunFam" id="3.40.50.880:FF:000033">
    <property type="entry name" value="Glutamine amidotransferase class-I"/>
    <property type="match status" value="1"/>
</dbReference>
<organism evidence="2 3">
    <name type="scientific">Lactobacillus gasseri (strain ATCC 33323 / DSM 20243 / BCRC 14619 / CIP 102991 / JCM 1131 / KCTC 3163 / NCIMB 11718 / NCTC 13722 / AM63)</name>
    <dbReference type="NCBI Taxonomy" id="324831"/>
    <lineage>
        <taxon>Bacteria</taxon>
        <taxon>Bacillati</taxon>
        <taxon>Bacillota</taxon>
        <taxon>Bacilli</taxon>
        <taxon>Lactobacillales</taxon>
        <taxon>Lactobacillaceae</taxon>
        <taxon>Lactobacillus</taxon>
    </lineage>
</organism>
<dbReference type="InterPro" id="IPR044992">
    <property type="entry name" value="ChyE-like"/>
</dbReference>
<dbReference type="SUPFAM" id="SSF52317">
    <property type="entry name" value="Class I glutamine amidotransferase-like"/>
    <property type="match status" value="1"/>
</dbReference>
<dbReference type="PANTHER" id="PTHR42695">
    <property type="entry name" value="GLUTAMINE AMIDOTRANSFERASE YLR126C-RELATED"/>
    <property type="match status" value="1"/>
</dbReference>
<dbReference type="PROSITE" id="PS51273">
    <property type="entry name" value="GATASE_TYPE_1"/>
    <property type="match status" value="1"/>
</dbReference>
<gene>
    <name evidence="2" type="ordered locus">LGAS_0473</name>
</gene>
<dbReference type="Gene3D" id="3.40.50.880">
    <property type="match status" value="1"/>
</dbReference>
<dbReference type="GO" id="GO:0005829">
    <property type="term" value="C:cytosol"/>
    <property type="evidence" value="ECO:0007669"/>
    <property type="project" value="TreeGrafter"/>
</dbReference>
<feature type="domain" description="Glutamine amidotransferase" evidence="1">
    <location>
        <begin position="42"/>
        <end position="170"/>
    </location>
</feature>
<dbReference type="KEGG" id="lga:LGAS_0473"/>
<evidence type="ECO:0000313" key="2">
    <source>
        <dbReference type="EMBL" id="ABJ59871.1"/>
    </source>
</evidence>
<dbReference type="InterPro" id="IPR029062">
    <property type="entry name" value="Class_I_gatase-like"/>
</dbReference>
<evidence type="ECO:0000259" key="1">
    <source>
        <dbReference type="Pfam" id="PF00117"/>
    </source>
</evidence>
<dbReference type="InterPro" id="IPR017926">
    <property type="entry name" value="GATASE"/>
</dbReference>
<dbReference type="Proteomes" id="UP000000664">
    <property type="component" value="Chromosome"/>
</dbReference>
<dbReference type="PANTHER" id="PTHR42695:SF5">
    <property type="entry name" value="GLUTAMINE AMIDOTRANSFERASE YLR126C-RELATED"/>
    <property type="match status" value="1"/>
</dbReference>
<proteinExistence type="predicted"/>
<name>A0A806A549_LACGA</name>
<evidence type="ECO:0000313" key="3">
    <source>
        <dbReference type="Proteomes" id="UP000000664"/>
    </source>
</evidence>
<dbReference type="AlphaFoldDB" id="A0A806A549"/>
<dbReference type="RefSeq" id="WP_003647679.1">
    <property type="nucleotide sequence ID" value="NC_008530.1"/>
</dbReference>
<dbReference type="CDD" id="cd01741">
    <property type="entry name" value="GATase1_1"/>
    <property type="match status" value="1"/>
</dbReference>
<reference evidence="2 3" key="1">
    <citation type="journal article" date="2006" name="Proc. Natl. Acad. Sci. U.S.A.">
        <title>Comparative genomics of the lactic acid bacteria.</title>
        <authorList>
            <person name="Makarova K."/>
            <person name="Slesarev A."/>
            <person name="Wolf Y."/>
            <person name="Sorokin A."/>
            <person name="Mirkin B."/>
            <person name="Koonin E."/>
            <person name="Pavlov A."/>
            <person name="Pavlova N."/>
            <person name="Karamychev V."/>
            <person name="Polouchine N."/>
            <person name="Shakhova V."/>
            <person name="Grigoriev I."/>
            <person name="Lou Y."/>
            <person name="Rohksar D."/>
            <person name="Lucas S."/>
            <person name="Huang K."/>
            <person name="Goodstein D.M."/>
            <person name="Hawkins T."/>
            <person name="Plengvidhya V."/>
            <person name="Welker D."/>
            <person name="Hughes J."/>
            <person name="Goh Y."/>
            <person name="Benson A."/>
            <person name="Baldwin K."/>
            <person name="Lee J.H."/>
            <person name="Diaz-Muniz I."/>
            <person name="Dosti B."/>
            <person name="Smeianov V."/>
            <person name="Wechter W."/>
            <person name="Barabote R."/>
            <person name="Lorca G."/>
            <person name="Altermann E."/>
            <person name="Barrangou R."/>
            <person name="Ganesan B."/>
            <person name="Xie Y."/>
            <person name="Rawsthorne H."/>
            <person name="Tamir D."/>
            <person name="Parker C."/>
            <person name="Breidt F."/>
            <person name="Broadbent J."/>
            <person name="Hutkins R."/>
            <person name="O'Sullivan D."/>
            <person name="Steele J."/>
            <person name="Unlu G."/>
            <person name="Saier M."/>
            <person name="Klaenhammer T."/>
            <person name="Richardson P."/>
            <person name="Kozyavkin S."/>
            <person name="Weimer B."/>
            <person name="Mills D."/>
        </authorList>
    </citation>
    <scope>NUCLEOTIDE SEQUENCE [LARGE SCALE GENOMIC DNA]</scope>
    <source>
        <strain evidence="3">ATCC 33323 / DSM 20243 / BCRC 14619 / CIP 102991 / JCM 1131 / KCTC 3163 / NCIMB 11718 / NCTC 13722 / AM63</strain>
    </source>
</reference>
<dbReference type="Pfam" id="PF00117">
    <property type="entry name" value="GATase"/>
    <property type="match status" value="1"/>
</dbReference>
<dbReference type="GeneID" id="29639482"/>
<dbReference type="EMBL" id="CP000413">
    <property type="protein sequence ID" value="ABJ59871.1"/>
    <property type="molecule type" value="Genomic_DNA"/>
</dbReference>
<accession>A0A806A549</accession>